<accession>G7DU65</accession>
<feature type="region of interest" description="Disordered" evidence="1">
    <location>
        <begin position="188"/>
        <end position="237"/>
    </location>
</feature>
<dbReference type="PANTHER" id="PTHR38116:SF9">
    <property type="entry name" value="BZIP DOMAIN-CONTAINING PROTEIN"/>
    <property type="match status" value="1"/>
</dbReference>
<feature type="domain" description="BZIP" evidence="2">
    <location>
        <begin position="90"/>
        <end position="104"/>
    </location>
</feature>
<dbReference type="Gene3D" id="1.20.5.170">
    <property type="match status" value="1"/>
</dbReference>
<dbReference type="InterPro" id="IPR004827">
    <property type="entry name" value="bZIP"/>
</dbReference>
<comment type="caution">
    <text evidence="3">The sequence shown here is derived from an EMBL/GenBank/DDBJ whole genome shotgun (WGS) entry which is preliminary data.</text>
</comment>
<organism evidence="3 4">
    <name type="scientific">Mixia osmundae (strain CBS 9802 / IAM 14324 / JCM 22182 / KY 12970)</name>
    <dbReference type="NCBI Taxonomy" id="764103"/>
    <lineage>
        <taxon>Eukaryota</taxon>
        <taxon>Fungi</taxon>
        <taxon>Dikarya</taxon>
        <taxon>Basidiomycota</taxon>
        <taxon>Pucciniomycotina</taxon>
        <taxon>Mixiomycetes</taxon>
        <taxon>Mixiales</taxon>
        <taxon>Mixiaceae</taxon>
        <taxon>Mixia</taxon>
    </lineage>
</organism>
<dbReference type="PANTHER" id="PTHR38116">
    <property type="entry name" value="CHROMOSOME 7, WHOLE GENOME SHOTGUN SEQUENCE"/>
    <property type="match status" value="1"/>
</dbReference>
<evidence type="ECO:0000259" key="2">
    <source>
        <dbReference type="PROSITE" id="PS00036"/>
    </source>
</evidence>
<proteinExistence type="predicted"/>
<keyword evidence="4" id="KW-1185">Reference proteome</keyword>
<feature type="compositionally biased region" description="Polar residues" evidence="1">
    <location>
        <begin position="194"/>
        <end position="214"/>
    </location>
</feature>
<feature type="compositionally biased region" description="Low complexity" evidence="1">
    <location>
        <begin position="284"/>
        <end position="299"/>
    </location>
</feature>
<feature type="region of interest" description="Disordered" evidence="1">
    <location>
        <begin position="36"/>
        <end position="101"/>
    </location>
</feature>
<name>G7DU65_MIXOS</name>
<dbReference type="Pfam" id="PF11905">
    <property type="entry name" value="DUF3425"/>
    <property type="match status" value="1"/>
</dbReference>
<dbReference type="InterPro" id="IPR046347">
    <property type="entry name" value="bZIP_sf"/>
</dbReference>
<dbReference type="SUPFAM" id="SSF57959">
    <property type="entry name" value="Leucine zipper domain"/>
    <property type="match status" value="1"/>
</dbReference>
<reference evidence="3 4" key="1">
    <citation type="journal article" date="2011" name="J. Gen. Appl. Microbiol.">
        <title>Draft genome sequencing of the enigmatic basidiomycete Mixia osmundae.</title>
        <authorList>
            <person name="Nishida H."/>
            <person name="Nagatsuka Y."/>
            <person name="Sugiyama J."/>
        </authorList>
    </citation>
    <scope>NUCLEOTIDE SEQUENCE [LARGE SCALE GENOMIC DNA]</scope>
    <source>
        <strain evidence="4">CBS 9802 / IAM 14324 / JCM 22182 / KY 12970</strain>
    </source>
</reference>
<dbReference type="InParanoid" id="G7DU65"/>
<dbReference type="EMBL" id="BABT02000028">
    <property type="protein sequence ID" value="GAA94125.1"/>
    <property type="molecule type" value="Genomic_DNA"/>
</dbReference>
<dbReference type="AlphaFoldDB" id="G7DU65"/>
<evidence type="ECO:0000256" key="1">
    <source>
        <dbReference type="SAM" id="MobiDB-lite"/>
    </source>
</evidence>
<dbReference type="InterPro" id="IPR021833">
    <property type="entry name" value="DUF3425"/>
</dbReference>
<dbReference type="SMART" id="SM00338">
    <property type="entry name" value="BRLZ"/>
    <property type="match status" value="1"/>
</dbReference>
<dbReference type="CDD" id="cd14688">
    <property type="entry name" value="bZIP_YAP"/>
    <property type="match status" value="1"/>
</dbReference>
<evidence type="ECO:0000313" key="4">
    <source>
        <dbReference type="Proteomes" id="UP000009131"/>
    </source>
</evidence>
<dbReference type="HOGENOM" id="CLU_042441_0_0_1"/>
<protein>
    <recommendedName>
        <fullName evidence="2">BZIP domain-containing protein</fullName>
    </recommendedName>
</protein>
<sequence length="465" mass="50974">MCHQADDTGTAGETTSIVCALPSPDHHKTLTVTSAVVSAPPMAPRRAQSEFSEDGSHFDMEEDSDAGKSTRKRVNGKAKAGGASGSKESRTAQNRQAQREFRQRKAAYLKDLELQISVLSSSRDDQLTMLRTACRALADENKSLRDLVASLTAFLGRDLGGCVTPEQRMFIDKELNRTESDVVHEALGHVKPTAPTSHPTDARASTSTSETNGLPANAFTRPDQPASSPSMRRGQEQPGAEPFLIHASKPVYQPAAFAGLPAPPTQQSTADIRDLQGAEALAQLGAPRSRSSSGLQSTSPIINTWSSTASQSTAVESPEGSTDLDKICQFAAGDAKLEAFQLICYHLENRKKDPSYHLPPTLRPTSLQCTVSHDQCIDGLLWPNLRDALITKKAEINLYPFLSDLVKESVIHQENCLDPNNWEMSERFMRKYAFLMDQTMLDIHNHWRRSRGQDSLTLVELRTPP</sequence>
<dbReference type="OrthoDB" id="2245989at2759"/>
<dbReference type="GO" id="GO:0003700">
    <property type="term" value="F:DNA-binding transcription factor activity"/>
    <property type="evidence" value="ECO:0007669"/>
    <property type="project" value="InterPro"/>
</dbReference>
<evidence type="ECO:0000313" key="3">
    <source>
        <dbReference type="EMBL" id="GAA94125.1"/>
    </source>
</evidence>
<feature type="compositionally biased region" description="Polar residues" evidence="1">
    <location>
        <begin position="300"/>
        <end position="315"/>
    </location>
</feature>
<feature type="region of interest" description="Disordered" evidence="1">
    <location>
        <begin position="284"/>
        <end position="320"/>
    </location>
</feature>
<reference evidence="3 4" key="2">
    <citation type="journal article" date="2012" name="Open Biol.">
        <title>Characteristics of nucleosomes and linker DNA regions on the genome of the basidiomycete Mixia osmundae revealed by mono- and dinucleosome mapping.</title>
        <authorList>
            <person name="Nishida H."/>
            <person name="Kondo S."/>
            <person name="Matsumoto T."/>
            <person name="Suzuki Y."/>
            <person name="Yoshikawa H."/>
            <person name="Taylor T.D."/>
            <person name="Sugiyama J."/>
        </authorList>
    </citation>
    <scope>NUCLEOTIDE SEQUENCE [LARGE SCALE GENOMIC DNA]</scope>
    <source>
        <strain evidence="4">CBS 9802 / IAM 14324 / JCM 22182 / KY 12970</strain>
    </source>
</reference>
<dbReference type="RefSeq" id="XP_014569563.1">
    <property type="nucleotide sequence ID" value="XM_014714077.1"/>
</dbReference>
<dbReference type="OMA" id="PKKNDAY"/>
<dbReference type="Proteomes" id="UP000009131">
    <property type="component" value="Unassembled WGS sequence"/>
</dbReference>
<dbReference type="PROSITE" id="PS00036">
    <property type="entry name" value="BZIP_BASIC"/>
    <property type="match status" value="1"/>
</dbReference>
<dbReference type="eggNOG" id="ENOG502S26C">
    <property type="taxonomic scope" value="Eukaryota"/>
</dbReference>
<gene>
    <name evidence="3" type="primary">Mo00773</name>
    <name evidence="3" type="ORF">E5Q_00773</name>
</gene>
<dbReference type="STRING" id="764103.G7DU65"/>